<dbReference type="GO" id="GO:0009435">
    <property type="term" value="P:NAD+ biosynthetic process"/>
    <property type="evidence" value="ECO:0007669"/>
    <property type="project" value="UniProtKB-UniRule"/>
</dbReference>
<evidence type="ECO:0000259" key="11">
    <source>
        <dbReference type="Pfam" id="PF01467"/>
    </source>
</evidence>
<dbReference type="InterPro" id="IPR005248">
    <property type="entry name" value="NadD/NMNAT"/>
</dbReference>
<dbReference type="NCBIfam" id="TIGR00482">
    <property type="entry name" value="nicotinate (nicotinamide) nucleotide adenylyltransferase"/>
    <property type="match status" value="1"/>
</dbReference>
<keyword evidence="7 10" id="KW-0067">ATP-binding</keyword>
<keyword evidence="8 10" id="KW-0520">NAD</keyword>
<dbReference type="Proteomes" id="UP000823900">
    <property type="component" value="Unassembled WGS sequence"/>
</dbReference>
<keyword evidence="3 10" id="KW-0662">Pyridine nucleotide biosynthesis</keyword>
<dbReference type="InterPro" id="IPR004821">
    <property type="entry name" value="Cyt_trans-like"/>
</dbReference>
<reference evidence="12" key="2">
    <citation type="submission" date="2021-04" db="EMBL/GenBank/DDBJ databases">
        <authorList>
            <person name="Gilroy R."/>
        </authorList>
    </citation>
    <scope>NUCLEOTIDE SEQUENCE</scope>
    <source>
        <strain evidence="12">CHK178-16964</strain>
    </source>
</reference>
<keyword evidence="4 10" id="KW-0808">Transferase</keyword>
<evidence type="ECO:0000256" key="2">
    <source>
        <dbReference type="ARBA" id="ARBA00005019"/>
    </source>
</evidence>
<sequence length="212" mass="24634">MARIGIMGGTFDPIHNGHILISKQAYEEYHLDEIWFMPSGQPPHKKDHPVTDAKTRCAMTRLAIADYPYFAFSDFEVSREGDTYTAQTLKLLKERYPEHTFYFIIGADSLFDIEKWYHPEEVMSAVTLLVAGRDCGHHGRTICEQIRYLTDKYGARIFRIHSDKVAIASEKIRDMAQKGLPLTPYVPEKVLNYISCHHLYQHYEKESQVNYE</sequence>
<dbReference type="PANTHER" id="PTHR39321:SF3">
    <property type="entry name" value="PHOSPHOPANTETHEINE ADENYLYLTRANSFERASE"/>
    <property type="match status" value="1"/>
</dbReference>
<dbReference type="InterPro" id="IPR014729">
    <property type="entry name" value="Rossmann-like_a/b/a_fold"/>
</dbReference>
<evidence type="ECO:0000256" key="3">
    <source>
        <dbReference type="ARBA" id="ARBA00022642"/>
    </source>
</evidence>
<dbReference type="EMBL" id="DWZA01000029">
    <property type="protein sequence ID" value="HJA70624.1"/>
    <property type="molecule type" value="Genomic_DNA"/>
</dbReference>
<evidence type="ECO:0000256" key="8">
    <source>
        <dbReference type="ARBA" id="ARBA00023027"/>
    </source>
</evidence>
<keyword evidence="6 10" id="KW-0547">Nucleotide-binding</keyword>
<comment type="caution">
    <text evidence="12">The sequence shown here is derived from an EMBL/GenBank/DDBJ whole genome shotgun (WGS) entry which is preliminary data.</text>
</comment>
<dbReference type="AlphaFoldDB" id="A0A9D2HHJ0"/>
<dbReference type="Pfam" id="PF01467">
    <property type="entry name" value="CTP_transf_like"/>
    <property type="match status" value="1"/>
</dbReference>
<dbReference type="SUPFAM" id="SSF52374">
    <property type="entry name" value="Nucleotidylyl transferase"/>
    <property type="match status" value="1"/>
</dbReference>
<evidence type="ECO:0000256" key="6">
    <source>
        <dbReference type="ARBA" id="ARBA00022741"/>
    </source>
</evidence>
<accession>A0A9D2HHJ0</accession>
<dbReference type="NCBIfam" id="NF000840">
    <property type="entry name" value="PRK00071.1-3"/>
    <property type="match status" value="1"/>
</dbReference>
<dbReference type="EC" id="2.7.7.18" evidence="10"/>
<name>A0A9D2HHJ0_9FIRM</name>
<dbReference type="GO" id="GO:0004515">
    <property type="term" value="F:nicotinate-nucleotide adenylyltransferase activity"/>
    <property type="evidence" value="ECO:0007669"/>
    <property type="project" value="UniProtKB-UniRule"/>
</dbReference>
<dbReference type="NCBIfam" id="TIGR00125">
    <property type="entry name" value="cyt_tran_rel"/>
    <property type="match status" value="1"/>
</dbReference>
<comment type="function">
    <text evidence="1 10">Catalyzes the reversible adenylation of nicotinate mononucleotide (NaMN) to nicotinic acid adenine dinucleotide (NaAD).</text>
</comment>
<evidence type="ECO:0000256" key="4">
    <source>
        <dbReference type="ARBA" id="ARBA00022679"/>
    </source>
</evidence>
<dbReference type="CDD" id="cd02165">
    <property type="entry name" value="NMNAT"/>
    <property type="match status" value="1"/>
</dbReference>
<evidence type="ECO:0000313" key="13">
    <source>
        <dbReference type="Proteomes" id="UP000823900"/>
    </source>
</evidence>
<dbReference type="GO" id="GO:0005524">
    <property type="term" value="F:ATP binding"/>
    <property type="evidence" value="ECO:0007669"/>
    <property type="project" value="UniProtKB-KW"/>
</dbReference>
<evidence type="ECO:0000256" key="1">
    <source>
        <dbReference type="ARBA" id="ARBA00002324"/>
    </source>
</evidence>
<organism evidence="12 13">
    <name type="scientific">Candidatus Lachnoclostridium stercoravium</name>
    <dbReference type="NCBI Taxonomy" id="2838633"/>
    <lineage>
        <taxon>Bacteria</taxon>
        <taxon>Bacillati</taxon>
        <taxon>Bacillota</taxon>
        <taxon>Clostridia</taxon>
        <taxon>Lachnospirales</taxon>
        <taxon>Lachnospiraceae</taxon>
    </lineage>
</organism>
<gene>
    <name evidence="10 12" type="primary">nadD</name>
    <name evidence="12" type="ORF">IAA07_03460</name>
</gene>
<comment type="catalytic activity">
    <reaction evidence="9 10">
        <text>nicotinate beta-D-ribonucleotide + ATP + H(+) = deamido-NAD(+) + diphosphate</text>
        <dbReference type="Rhea" id="RHEA:22860"/>
        <dbReference type="ChEBI" id="CHEBI:15378"/>
        <dbReference type="ChEBI" id="CHEBI:30616"/>
        <dbReference type="ChEBI" id="CHEBI:33019"/>
        <dbReference type="ChEBI" id="CHEBI:57502"/>
        <dbReference type="ChEBI" id="CHEBI:58437"/>
        <dbReference type="EC" id="2.7.7.18"/>
    </reaction>
</comment>
<evidence type="ECO:0000256" key="9">
    <source>
        <dbReference type="ARBA" id="ARBA00048721"/>
    </source>
</evidence>
<feature type="domain" description="Cytidyltransferase-like" evidence="11">
    <location>
        <begin position="6"/>
        <end position="172"/>
    </location>
</feature>
<dbReference type="HAMAP" id="MF_00244">
    <property type="entry name" value="NaMN_adenylyltr"/>
    <property type="match status" value="1"/>
</dbReference>
<keyword evidence="5 10" id="KW-0548">Nucleotidyltransferase</keyword>
<evidence type="ECO:0000256" key="10">
    <source>
        <dbReference type="HAMAP-Rule" id="MF_00244"/>
    </source>
</evidence>
<evidence type="ECO:0000256" key="5">
    <source>
        <dbReference type="ARBA" id="ARBA00022695"/>
    </source>
</evidence>
<dbReference type="Gene3D" id="3.40.50.620">
    <property type="entry name" value="HUPs"/>
    <property type="match status" value="1"/>
</dbReference>
<comment type="pathway">
    <text evidence="2 10">Cofactor biosynthesis; NAD(+) biosynthesis; deamido-NAD(+) from nicotinate D-ribonucleotide: step 1/1.</text>
</comment>
<protein>
    <recommendedName>
        <fullName evidence="10">Probable nicotinate-nucleotide adenylyltransferase</fullName>
        <ecNumber evidence="10">2.7.7.18</ecNumber>
    </recommendedName>
    <alternativeName>
        <fullName evidence="10">Deamido-NAD(+) diphosphorylase</fullName>
    </alternativeName>
    <alternativeName>
        <fullName evidence="10">Deamido-NAD(+) pyrophosphorylase</fullName>
    </alternativeName>
    <alternativeName>
        <fullName evidence="10">Nicotinate mononucleotide adenylyltransferase</fullName>
        <shortName evidence="10">NaMN adenylyltransferase</shortName>
    </alternativeName>
</protein>
<evidence type="ECO:0000256" key="7">
    <source>
        <dbReference type="ARBA" id="ARBA00022840"/>
    </source>
</evidence>
<evidence type="ECO:0000313" key="12">
    <source>
        <dbReference type="EMBL" id="HJA70624.1"/>
    </source>
</evidence>
<dbReference type="PANTHER" id="PTHR39321">
    <property type="entry name" value="NICOTINATE-NUCLEOTIDE ADENYLYLTRANSFERASE-RELATED"/>
    <property type="match status" value="1"/>
</dbReference>
<reference evidence="12" key="1">
    <citation type="journal article" date="2021" name="PeerJ">
        <title>Extensive microbial diversity within the chicken gut microbiome revealed by metagenomics and culture.</title>
        <authorList>
            <person name="Gilroy R."/>
            <person name="Ravi A."/>
            <person name="Getino M."/>
            <person name="Pursley I."/>
            <person name="Horton D.L."/>
            <person name="Alikhan N.F."/>
            <person name="Baker D."/>
            <person name="Gharbi K."/>
            <person name="Hall N."/>
            <person name="Watson M."/>
            <person name="Adriaenssens E.M."/>
            <person name="Foster-Nyarko E."/>
            <person name="Jarju S."/>
            <person name="Secka A."/>
            <person name="Antonio M."/>
            <person name="Oren A."/>
            <person name="Chaudhuri R.R."/>
            <person name="La Ragione R."/>
            <person name="Hildebrand F."/>
            <person name="Pallen M.J."/>
        </authorList>
    </citation>
    <scope>NUCLEOTIDE SEQUENCE</scope>
    <source>
        <strain evidence="12">CHK178-16964</strain>
    </source>
</reference>
<proteinExistence type="inferred from homology"/>
<comment type="similarity">
    <text evidence="10">Belongs to the NadD family.</text>
</comment>